<name>A0ABP8XBP5_9ACTN</name>
<evidence type="ECO:0000313" key="3">
    <source>
        <dbReference type="EMBL" id="GAA4704386.1"/>
    </source>
</evidence>
<evidence type="ECO:0000259" key="2">
    <source>
        <dbReference type="SMART" id="SM00429"/>
    </source>
</evidence>
<dbReference type="SUPFAM" id="SSF81296">
    <property type="entry name" value="E set domains"/>
    <property type="match status" value="1"/>
</dbReference>
<dbReference type="EMBL" id="BAABKM010000002">
    <property type="protein sequence ID" value="GAA4704386.1"/>
    <property type="molecule type" value="Genomic_DNA"/>
</dbReference>
<organism evidence="3 4">
    <name type="scientific">Nocardioides conyzicola</name>
    <dbReference type="NCBI Taxonomy" id="1651781"/>
    <lineage>
        <taxon>Bacteria</taxon>
        <taxon>Bacillati</taxon>
        <taxon>Actinomycetota</taxon>
        <taxon>Actinomycetes</taxon>
        <taxon>Propionibacteriales</taxon>
        <taxon>Nocardioidaceae</taxon>
        <taxon>Nocardioides</taxon>
    </lineage>
</organism>
<feature type="signal peptide" evidence="1">
    <location>
        <begin position="1"/>
        <end position="21"/>
    </location>
</feature>
<reference evidence="4" key="1">
    <citation type="journal article" date="2019" name="Int. J. Syst. Evol. Microbiol.">
        <title>The Global Catalogue of Microorganisms (GCM) 10K type strain sequencing project: providing services to taxonomists for standard genome sequencing and annotation.</title>
        <authorList>
            <consortium name="The Broad Institute Genomics Platform"/>
            <consortium name="The Broad Institute Genome Sequencing Center for Infectious Disease"/>
            <person name="Wu L."/>
            <person name="Ma J."/>
        </authorList>
    </citation>
    <scope>NUCLEOTIDE SEQUENCE [LARGE SCALE GENOMIC DNA]</scope>
    <source>
        <strain evidence="4">JCM 18531</strain>
    </source>
</reference>
<dbReference type="Pfam" id="PF01833">
    <property type="entry name" value="TIG"/>
    <property type="match status" value="1"/>
</dbReference>
<dbReference type="InterPro" id="IPR002909">
    <property type="entry name" value="IPT_dom"/>
</dbReference>
<dbReference type="InterPro" id="IPR013783">
    <property type="entry name" value="Ig-like_fold"/>
</dbReference>
<dbReference type="RefSeq" id="WP_345521346.1">
    <property type="nucleotide sequence ID" value="NZ_BAABKM010000002.1"/>
</dbReference>
<feature type="chain" id="PRO_5046807153" description="IPT/TIG domain-containing protein" evidence="1">
    <location>
        <begin position="22"/>
        <end position="579"/>
    </location>
</feature>
<proteinExistence type="predicted"/>
<keyword evidence="1" id="KW-0732">Signal</keyword>
<protein>
    <recommendedName>
        <fullName evidence="2">IPT/TIG domain-containing protein</fullName>
    </recommendedName>
</protein>
<sequence>MYPKIRLLLALLLGVTMSVVAAPHPASAVSRPSVTRLSVASGPTAGGTRVTIRGKHLTQVVRVLFGNARGTRVVVRSAGSLTVTAPAHAVGVVHVRVVTRHGTSKAVRADRFRYADWVRTALPRPSDAAFAPRISQSACWADRHCVATGTYRQRSGNDAAVLWTLSGVHWSGTRAPVPDGAATNPHPVPLRISCGAAGVCAAYAVYQAHRDGRDEDAALLWALTPGGWTATAPPVPADADAGTGAHVTDVSCAGSVCAARGAYELGGNLRPAFWTSDHGVWSVAIAPLPSNAVRVDLGSVVDVACGGATCAAGGVYLADPGLSSRRALWARTGAAWMVSEAPAPAGLSYAPTDHIGAACGPAVCLATFDLTRGSGLASAVWTLAGGSWTATSIPLPPGAASGTGYISATTCAATGTCVAVGQYEDAAGDAEGALWVRSAGGAWTVSRATLPADAAQNPRVTIRRVVCADNGTCVAVGAYVYHQQGSDIDQESQYDSLQWTYADGRWTLLRRYGFNRDVDAQPSTVSCASDYCVRFDGAQTVWAGRSWRTYSPHEALGGLSNRGGVALAAFSAAAWVYVG</sequence>
<dbReference type="Proteomes" id="UP001499974">
    <property type="component" value="Unassembled WGS sequence"/>
</dbReference>
<keyword evidence="4" id="KW-1185">Reference proteome</keyword>
<feature type="domain" description="IPT/TIG" evidence="2">
    <location>
        <begin position="31"/>
        <end position="115"/>
    </location>
</feature>
<dbReference type="SMART" id="SM00429">
    <property type="entry name" value="IPT"/>
    <property type="match status" value="1"/>
</dbReference>
<dbReference type="Gene3D" id="2.60.40.10">
    <property type="entry name" value="Immunoglobulins"/>
    <property type="match status" value="1"/>
</dbReference>
<comment type="caution">
    <text evidence="3">The sequence shown here is derived from an EMBL/GenBank/DDBJ whole genome shotgun (WGS) entry which is preliminary data.</text>
</comment>
<dbReference type="CDD" id="cd00102">
    <property type="entry name" value="IPT"/>
    <property type="match status" value="1"/>
</dbReference>
<dbReference type="InterPro" id="IPR014756">
    <property type="entry name" value="Ig_E-set"/>
</dbReference>
<evidence type="ECO:0000313" key="4">
    <source>
        <dbReference type="Proteomes" id="UP001499974"/>
    </source>
</evidence>
<gene>
    <name evidence="3" type="ORF">GCM10023349_22410</name>
</gene>
<accession>A0ABP8XBP5</accession>
<evidence type="ECO:0000256" key="1">
    <source>
        <dbReference type="SAM" id="SignalP"/>
    </source>
</evidence>